<evidence type="ECO:0000256" key="4">
    <source>
        <dbReference type="ARBA" id="ARBA00013682"/>
    </source>
</evidence>
<evidence type="ECO:0000256" key="6">
    <source>
        <dbReference type="ARBA" id="ARBA00022679"/>
    </source>
</evidence>
<dbReference type="GO" id="GO:0032259">
    <property type="term" value="P:methylation"/>
    <property type="evidence" value="ECO:0007669"/>
    <property type="project" value="UniProtKB-KW"/>
</dbReference>
<keyword evidence="6 9" id="KW-0808">Transferase</keyword>
<evidence type="ECO:0000256" key="1">
    <source>
        <dbReference type="ARBA" id="ARBA00002649"/>
    </source>
</evidence>
<keyword evidence="11" id="KW-1185">Reference proteome</keyword>
<protein>
    <recommendedName>
        <fullName evidence="4 9">Ribosomal RNA small subunit methyltransferase D</fullName>
        <ecNumber evidence="3 9">2.1.1.171</ecNumber>
    </recommendedName>
</protein>
<name>A0ABP2CTN6_9GAMM</name>
<dbReference type="InterPro" id="IPR029063">
    <property type="entry name" value="SAM-dependent_MTases_sf"/>
</dbReference>
<comment type="similarity">
    <text evidence="2 9">Belongs to the methyltransferase superfamily. RsmD family.</text>
</comment>
<dbReference type="PANTHER" id="PTHR43542:SF1">
    <property type="entry name" value="METHYLTRANSFERASE"/>
    <property type="match status" value="1"/>
</dbReference>
<evidence type="ECO:0000256" key="8">
    <source>
        <dbReference type="ARBA" id="ARBA00048326"/>
    </source>
</evidence>
<comment type="function">
    <text evidence="1 9">Specifically methylates the guanine in position 966 of 16S rRNA in the assembled 30S particle.</text>
</comment>
<keyword evidence="9" id="KW-0698">rRNA processing</keyword>
<comment type="catalytic activity">
    <reaction evidence="8 9">
        <text>guanosine(966) in 16S rRNA + S-adenosyl-L-methionine = N(2)-methylguanosine(966) in 16S rRNA + S-adenosyl-L-homocysteine + H(+)</text>
        <dbReference type="Rhea" id="RHEA:23548"/>
        <dbReference type="Rhea" id="RHEA-COMP:10211"/>
        <dbReference type="Rhea" id="RHEA-COMP:10212"/>
        <dbReference type="ChEBI" id="CHEBI:15378"/>
        <dbReference type="ChEBI" id="CHEBI:57856"/>
        <dbReference type="ChEBI" id="CHEBI:59789"/>
        <dbReference type="ChEBI" id="CHEBI:74269"/>
        <dbReference type="ChEBI" id="CHEBI:74481"/>
        <dbReference type="EC" id="2.1.1.171"/>
    </reaction>
</comment>
<dbReference type="GO" id="GO:0008168">
    <property type="term" value="F:methyltransferase activity"/>
    <property type="evidence" value="ECO:0007669"/>
    <property type="project" value="UniProtKB-KW"/>
</dbReference>
<organism evidence="10 11">
    <name type="scientific">Idiomarina baltica OS145</name>
    <dbReference type="NCBI Taxonomy" id="314276"/>
    <lineage>
        <taxon>Bacteria</taxon>
        <taxon>Pseudomonadati</taxon>
        <taxon>Pseudomonadota</taxon>
        <taxon>Gammaproteobacteria</taxon>
        <taxon>Alteromonadales</taxon>
        <taxon>Idiomarinaceae</taxon>
        <taxon>Idiomarina</taxon>
    </lineage>
</organism>
<dbReference type="InterPro" id="IPR002052">
    <property type="entry name" value="DNA_methylase_N6_adenine_CS"/>
</dbReference>
<evidence type="ECO:0000256" key="5">
    <source>
        <dbReference type="ARBA" id="ARBA00022603"/>
    </source>
</evidence>
<gene>
    <name evidence="10" type="ORF">OS145_02370</name>
</gene>
<dbReference type="Pfam" id="PF03602">
    <property type="entry name" value="Cons_hypoth95"/>
    <property type="match status" value="1"/>
</dbReference>
<dbReference type="PANTHER" id="PTHR43542">
    <property type="entry name" value="METHYLTRANSFERASE"/>
    <property type="match status" value="1"/>
</dbReference>
<sequence>MKKQSNKKTGELRLIAGQWRGRKLPILTSEGLRPTTDRVRETLFNWLQFDIQGAQVVDLFAGSGSLGFEAASRGAQQVTLIEMDKAAARQLNQNVSRLSAPQINVIQQSALDWLNAESTQHTKLDIVFIDPPFNKSLVSPTLAALKRGEWLHSDSLVYVESERNLPPEIFNDFDILREKHHGQVSFRLLTPSTEETTHV</sequence>
<dbReference type="NCBIfam" id="TIGR00095">
    <property type="entry name" value="16S rRNA (guanine(966)-N(2))-methyltransferase RsmD"/>
    <property type="match status" value="1"/>
</dbReference>
<comment type="caution">
    <text evidence="10">The sequence shown here is derived from an EMBL/GenBank/DDBJ whole genome shotgun (WGS) entry which is preliminary data.</text>
</comment>
<dbReference type="Gene3D" id="3.40.50.150">
    <property type="entry name" value="Vaccinia Virus protein VP39"/>
    <property type="match status" value="1"/>
</dbReference>
<dbReference type="PROSITE" id="PS00092">
    <property type="entry name" value="N6_MTASE"/>
    <property type="match status" value="1"/>
</dbReference>
<evidence type="ECO:0000313" key="10">
    <source>
        <dbReference type="EMBL" id="EAQ33176.1"/>
    </source>
</evidence>
<evidence type="ECO:0000256" key="7">
    <source>
        <dbReference type="ARBA" id="ARBA00022691"/>
    </source>
</evidence>
<evidence type="ECO:0000313" key="11">
    <source>
        <dbReference type="Proteomes" id="UP000016543"/>
    </source>
</evidence>
<dbReference type="InterPro" id="IPR004398">
    <property type="entry name" value="RNA_MeTrfase_RsmD"/>
</dbReference>
<dbReference type="RefSeq" id="WP_006953881.1">
    <property type="nucleotide sequence ID" value="NZ_AAMX01000001.1"/>
</dbReference>
<dbReference type="PIRSF" id="PIRSF004553">
    <property type="entry name" value="CHP00095"/>
    <property type="match status" value="1"/>
</dbReference>
<dbReference type="Proteomes" id="UP000016543">
    <property type="component" value="Unassembled WGS sequence"/>
</dbReference>
<proteinExistence type="inferred from homology"/>
<keyword evidence="5 9" id="KW-0489">Methyltransferase</keyword>
<accession>A0ABP2CTN6</accession>
<dbReference type="EC" id="2.1.1.171" evidence="3 9"/>
<dbReference type="SUPFAM" id="SSF53335">
    <property type="entry name" value="S-adenosyl-L-methionine-dependent methyltransferases"/>
    <property type="match status" value="1"/>
</dbReference>
<reference evidence="10 11" key="1">
    <citation type="submission" date="2006-01" db="EMBL/GenBank/DDBJ databases">
        <authorList>
            <person name="Brettar I."/>
            <person name="Hofle M."/>
            <person name="Ferriera S."/>
            <person name="Johnson J."/>
            <person name="Kravitz S."/>
            <person name="Halpern A."/>
            <person name="Remington K."/>
            <person name="Beeson K."/>
            <person name="Tran B."/>
            <person name="Rogers Y.-H."/>
            <person name="Friedman R."/>
            <person name="Venter J.C."/>
        </authorList>
    </citation>
    <scope>NUCLEOTIDE SEQUENCE [LARGE SCALE GENOMIC DNA]</scope>
    <source>
        <strain evidence="10 11">OS145</strain>
    </source>
</reference>
<evidence type="ECO:0000256" key="3">
    <source>
        <dbReference type="ARBA" id="ARBA00012141"/>
    </source>
</evidence>
<evidence type="ECO:0000256" key="2">
    <source>
        <dbReference type="ARBA" id="ARBA00005269"/>
    </source>
</evidence>
<dbReference type="EMBL" id="AAMX01000001">
    <property type="protein sequence ID" value="EAQ33176.1"/>
    <property type="molecule type" value="Genomic_DNA"/>
</dbReference>
<keyword evidence="7 9" id="KW-0949">S-adenosyl-L-methionine</keyword>
<evidence type="ECO:0000256" key="9">
    <source>
        <dbReference type="PIRNR" id="PIRNR004553"/>
    </source>
</evidence>
<dbReference type="CDD" id="cd02440">
    <property type="entry name" value="AdoMet_MTases"/>
    <property type="match status" value="1"/>
</dbReference>